<dbReference type="GO" id="GO:0005524">
    <property type="term" value="F:ATP binding"/>
    <property type="evidence" value="ECO:0007669"/>
    <property type="project" value="UniProtKB-KW"/>
</dbReference>
<dbReference type="Gene3D" id="3.40.50.300">
    <property type="entry name" value="P-loop containing nucleotide triphosphate hydrolases"/>
    <property type="match status" value="1"/>
</dbReference>
<dbReference type="Proteomes" id="UP000283616">
    <property type="component" value="Unassembled WGS sequence"/>
</dbReference>
<evidence type="ECO:0000256" key="1">
    <source>
        <dbReference type="ARBA" id="ARBA00004651"/>
    </source>
</evidence>
<keyword evidence="2" id="KW-0812">Transmembrane</keyword>
<evidence type="ECO:0000256" key="3">
    <source>
        <dbReference type="ARBA" id="ARBA00022741"/>
    </source>
</evidence>
<dbReference type="PANTHER" id="PTHR24221">
    <property type="entry name" value="ATP-BINDING CASSETTE SUB-FAMILY B"/>
    <property type="match status" value="1"/>
</dbReference>
<comment type="caution">
    <text evidence="7">The sequence shown here is derived from an EMBL/GenBank/DDBJ whole genome shotgun (WGS) entry which is preliminary data.</text>
</comment>
<evidence type="ECO:0000256" key="5">
    <source>
        <dbReference type="ARBA" id="ARBA00022989"/>
    </source>
</evidence>
<dbReference type="GO" id="GO:0016887">
    <property type="term" value="F:ATP hydrolysis activity"/>
    <property type="evidence" value="ECO:0007669"/>
    <property type="project" value="InterPro"/>
</dbReference>
<dbReference type="CDD" id="cd07346">
    <property type="entry name" value="ABC_6TM_exporters"/>
    <property type="match status" value="1"/>
</dbReference>
<dbReference type="RefSeq" id="WP_074859493.1">
    <property type="nucleotide sequence ID" value="NZ_CAXTGU010000026.1"/>
</dbReference>
<dbReference type="InterPro" id="IPR036640">
    <property type="entry name" value="ABC1_TM_sf"/>
</dbReference>
<dbReference type="PROSITE" id="PS50929">
    <property type="entry name" value="ABC_TM1F"/>
    <property type="match status" value="1"/>
</dbReference>
<keyword evidence="6" id="KW-0472">Membrane</keyword>
<gene>
    <name evidence="7" type="ORF">DW011_11535</name>
</gene>
<evidence type="ECO:0000256" key="2">
    <source>
        <dbReference type="ARBA" id="ARBA00022692"/>
    </source>
</evidence>
<dbReference type="SUPFAM" id="SSF90123">
    <property type="entry name" value="ABC transporter transmembrane region"/>
    <property type="match status" value="1"/>
</dbReference>
<dbReference type="InterPro" id="IPR003439">
    <property type="entry name" value="ABC_transporter-like_ATP-bd"/>
</dbReference>
<keyword evidence="5" id="KW-1133">Transmembrane helix</keyword>
<evidence type="ECO:0000313" key="8">
    <source>
        <dbReference type="Proteomes" id="UP000283616"/>
    </source>
</evidence>
<dbReference type="GO" id="GO:0034040">
    <property type="term" value="F:ATPase-coupled lipid transmembrane transporter activity"/>
    <property type="evidence" value="ECO:0007669"/>
    <property type="project" value="TreeGrafter"/>
</dbReference>
<protein>
    <submittedName>
        <fullName evidence="7">ABC transporter ATP-binding protein</fullName>
    </submittedName>
</protein>
<evidence type="ECO:0000256" key="6">
    <source>
        <dbReference type="ARBA" id="ARBA00023136"/>
    </source>
</evidence>
<keyword evidence="3" id="KW-0547">Nucleotide-binding</keyword>
<evidence type="ECO:0000256" key="4">
    <source>
        <dbReference type="ARBA" id="ARBA00022840"/>
    </source>
</evidence>
<dbReference type="GO" id="GO:0005886">
    <property type="term" value="C:plasma membrane"/>
    <property type="evidence" value="ECO:0007669"/>
    <property type="project" value="UniProtKB-SubCell"/>
</dbReference>
<dbReference type="AlphaFoldDB" id="A0A1H7WHM1"/>
<dbReference type="EMBL" id="QROV01000011">
    <property type="protein sequence ID" value="RHL59213.1"/>
    <property type="molecule type" value="Genomic_DNA"/>
</dbReference>
<accession>A0A1H7WHM1</accession>
<dbReference type="SMART" id="SM00382">
    <property type="entry name" value="AAA"/>
    <property type="match status" value="1"/>
</dbReference>
<comment type="subcellular location">
    <subcellularLocation>
        <location evidence="1">Cell membrane</location>
        <topology evidence="1">Multi-pass membrane protein</topology>
    </subcellularLocation>
</comment>
<organism evidence="7 8">
    <name type="scientific">Bacteroides thetaiotaomicron</name>
    <dbReference type="NCBI Taxonomy" id="818"/>
    <lineage>
        <taxon>Bacteria</taxon>
        <taxon>Pseudomonadati</taxon>
        <taxon>Bacteroidota</taxon>
        <taxon>Bacteroidia</taxon>
        <taxon>Bacteroidales</taxon>
        <taxon>Bacteroidaceae</taxon>
        <taxon>Bacteroides</taxon>
    </lineage>
</organism>
<dbReference type="InterPro" id="IPR027417">
    <property type="entry name" value="P-loop_NTPase"/>
</dbReference>
<dbReference type="InterPro" id="IPR011527">
    <property type="entry name" value="ABC1_TM_dom"/>
</dbReference>
<dbReference type="Pfam" id="PF00005">
    <property type="entry name" value="ABC_tran"/>
    <property type="match status" value="1"/>
</dbReference>
<proteinExistence type="predicted"/>
<reference evidence="7 8" key="1">
    <citation type="submission" date="2018-08" db="EMBL/GenBank/DDBJ databases">
        <title>A genome reference for cultivated species of the human gut microbiota.</title>
        <authorList>
            <person name="Zou Y."/>
            <person name="Xue W."/>
            <person name="Luo G."/>
        </authorList>
    </citation>
    <scope>NUCLEOTIDE SEQUENCE [LARGE SCALE GENOMIC DNA]</scope>
    <source>
        <strain evidence="7 8">AF37-12</strain>
    </source>
</reference>
<evidence type="ECO:0000313" key="7">
    <source>
        <dbReference type="EMBL" id="RHL59213.1"/>
    </source>
</evidence>
<sequence length="544" mass="60752">MRIKDSIKWLWNASEGYRILILCRGMMGTLYVGISLFFIWICKCLIDIATKEPGDHMNVLIYLMAACLISRLLLSVAGVRLGNYIEIRFRNGLRHQLFNHLMESRWTGRKRFHTGDILNRLEEDVVTVTDMLSRGFPSIMVIVSQLIGALFFLSRLDSRLAGAILFIMSGALLLSKSYIKKMRGLSSDIRSMDSRIQSHIQEYLQHCILVRTLGNTLRAGNTLASLQLNLQHQVMRRTDFSLFSRMVVQIGFSAGYMTAFLWGVFGLQNGTVTFGVMAAFLQLVAQIQGPLVELSRQIPAFIHLITSSERLAEIAVLPLEQQGKSIMLDGIPGIRVESLDFSYPDGEKKVLNGFTHNFLPGSLTVVIGETGTGKSTFLRLILALLSPDSGRIVFYNKRKEVDVSPLTRCNLSYVPQGNTLISGTIRDNLLMGNPNATDEELYVALHTAVADFVYTLPDGLNTLCGEQGTGLSEGQAQRIAIARGLLRPGRILLLDEPTSALDEKTEKILLERLSEQVRNKTLILITHREMIAQLCSSMVRMHGE</sequence>
<dbReference type="GO" id="GO:0140359">
    <property type="term" value="F:ABC-type transporter activity"/>
    <property type="evidence" value="ECO:0007669"/>
    <property type="project" value="InterPro"/>
</dbReference>
<dbReference type="InterPro" id="IPR039421">
    <property type="entry name" value="Type_1_exporter"/>
</dbReference>
<dbReference type="SUPFAM" id="SSF52540">
    <property type="entry name" value="P-loop containing nucleoside triphosphate hydrolases"/>
    <property type="match status" value="1"/>
</dbReference>
<dbReference type="PROSITE" id="PS50893">
    <property type="entry name" value="ABC_TRANSPORTER_2"/>
    <property type="match status" value="1"/>
</dbReference>
<name>A0A1H7WHM1_BACT4</name>
<keyword evidence="4 7" id="KW-0067">ATP-binding</keyword>
<dbReference type="InterPro" id="IPR003593">
    <property type="entry name" value="AAA+_ATPase"/>
</dbReference>
<dbReference type="Gene3D" id="1.20.1560.10">
    <property type="entry name" value="ABC transporter type 1, transmembrane domain"/>
    <property type="match status" value="1"/>
</dbReference>
<dbReference type="Pfam" id="PF00664">
    <property type="entry name" value="ABC_membrane"/>
    <property type="match status" value="1"/>
</dbReference>
<dbReference type="PANTHER" id="PTHR24221:SF654">
    <property type="entry name" value="ATP-BINDING CASSETTE SUB-FAMILY B MEMBER 6"/>
    <property type="match status" value="1"/>
</dbReference>